<comment type="caution">
    <text evidence="1">The sequence shown here is derived from an EMBL/GenBank/DDBJ whole genome shotgun (WGS) entry which is preliminary data.</text>
</comment>
<dbReference type="EMBL" id="JANPWB010000007">
    <property type="protein sequence ID" value="KAJ1169539.1"/>
    <property type="molecule type" value="Genomic_DNA"/>
</dbReference>
<evidence type="ECO:0000313" key="1">
    <source>
        <dbReference type="EMBL" id="KAJ1169539.1"/>
    </source>
</evidence>
<sequence>MSLGACSEYQELLLEQAGWMCAFTDRLPLHLFNRKAWTELPGRHPLLGPQSSKFRRGTYREVPCWPQIVETELFVAGKEGVSGELQNRVCRGT</sequence>
<protein>
    <submittedName>
        <fullName evidence="1">Uncharacterized protein</fullName>
    </submittedName>
</protein>
<accession>A0AAV7T088</accession>
<keyword evidence="2" id="KW-1185">Reference proteome</keyword>
<organism evidence="1 2">
    <name type="scientific">Pleurodeles waltl</name>
    <name type="common">Iberian ribbed newt</name>
    <dbReference type="NCBI Taxonomy" id="8319"/>
    <lineage>
        <taxon>Eukaryota</taxon>
        <taxon>Metazoa</taxon>
        <taxon>Chordata</taxon>
        <taxon>Craniata</taxon>
        <taxon>Vertebrata</taxon>
        <taxon>Euteleostomi</taxon>
        <taxon>Amphibia</taxon>
        <taxon>Batrachia</taxon>
        <taxon>Caudata</taxon>
        <taxon>Salamandroidea</taxon>
        <taxon>Salamandridae</taxon>
        <taxon>Pleurodelinae</taxon>
        <taxon>Pleurodeles</taxon>
    </lineage>
</organism>
<proteinExistence type="predicted"/>
<dbReference type="Proteomes" id="UP001066276">
    <property type="component" value="Chromosome 4_1"/>
</dbReference>
<name>A0AAV7T088_PLEWA</name>
<reference evidence="1" key="1">
    <citation type="journal article" date="2022" name="bioRxiv">
        <title>Sequencing and chromosome-scale assembly of the giantPleurodeles waltlgenome.</title>
        <authorList>
            <person name="Brown T."/>
            <person name="Elewa A."/>
            <person name="Iarovenko S."/>
            <person name="Subramanian E."/>
            <person name="Araus A.J."/>
            <person name="Petzold A."/>
            <person name="Susuki M."/>
            <person name="Suzuki K.-i.T."/>
            <person name="Hayashi T."/>
            <person name="Toyoda A."/>
            <person name="Oliveira C."/>
            <person name="Osipova E."/>
            <person name="Leigh N.D."/>
            <person name="Simon A."/>
            <person name="Yun M.H."/>
        </authorList>
    </citation>
    <scope>NUCLEOTIDE SEQUENCE</scope>
    <source>
        <strain evidence="1">20211129_DDA</strain>
        <tissue evidence="1">Liver</tissue>
    </source>
</reference>
<dbReference type="AlphaFoldDB" id="A0AAV7T088"/>
<gene>
    <name evidence="1" type="ORF">NDU88_001432</name>
</gene>
<evidence type="ECO:0000313" key="2">
    <source>
        <dbReference type="Proteomes" id="UP001066276"/>
    </source>
</evidence>